<evidence type="ECO:0000313" key="5">
    <source>
        <dbReference type="Proteomes" id="UP000009170"/>
    </source>
</evidence>
<dbReference type="KEGG" id="ota:OT_ostta05g03230"/>
<dbReference type="Pfam" id="PF00839">
    <property type="entry name" value="Cys_rich_FGFR"/>
    <property type="match status" value="1"/>
</dbReference>
<dbReference type="Proteomes" id="UP000009170">
    <property type="component" value="Unassembled WGS sequence"/>
</dbReference>
<feature type="coiled-coil region" evidence="1">
    <location>
        <begin position="512"/>
        <end position="539"/>
    </location>
</feature>
<feature type="compositionally biased region" description="Basic and acidic residues" evidence="2">
    <location>
        <begin position="174"/>
        <end position="197"/>
    </location>
</feature>
<dbReference type="EMBL" id="CAID01000005">
    <property type="protein sequence ID" value="CEF98049.1"/>
    <property type="molecule type" value="Genomic_DNA"/>
</dbReference>
<protein>
    <submittedName>
        <fullName evidence="4">Unnamed product</fullName>
    </submittedName>
</protein>
<feature type="region of interest" description="Disordered" evidence="2">
    <location>
        <begin position="452"/>
        <end position="487"/>
    </location>
</feature>
<evidence type="ECO:0000256" key="1">
    <source>
        <dbReference type="SAM" id="Coils"/>
    </source>
</evidence>
<feature type="compositionally biased region" description="Basic residues" evidence="2">
    <location>
        <begin position="157"/>
        <end position="168"/>
    </location>
</feature>
<dbReference type="GeneID" id="9835131"/>
<evidence type="ECO:0000313" key="4">
    <source>
        <dbReference type="EMBL" id="CEF98049.1"/>
    </source>
</evidence>
<feature type="region of interest" description="Disordered" evidence="2">
    <location>
        <begin position="118"/>
        <end position="197"/>
    </location>
</feature>
<dbReference type="GO" id="GO:0016020">
    <property type="term" value="C:membrane"/>
    <property type="evidence" value="ECO:0007669"/>
    <property type="project" value="InterPro"/>
</dbReference>
<feature type="signal peptide" evidence="3">
    <location>
        <begin position="1"/>
        <end position="29"/>
    </location>
</feature>
<keyword evidence="3" id="KW-0732">Signal</keyword>
<reference evidence="4 5" key="2">
    <citation type="journal article" date="2014" name="BMC Genomics">
        <title>An improved genome of the model marine alga Ostreococcus tauri unfolds by assessing Illumina de novo assemblies.</title>
        <authorList>
            <person name="Blanc-Mathieu R."/>
            <person name="Verhelst B."/>
            <person name="Derelle E."/>
            <person name="Rombauts S."/>
            <person name="Bouget F.Y."/>
            <person name="Carre I."/>
            <person name="Chateau A."/>
            <person name="Eyre-Walker A."/>
            <person name="Grimsley N."/>
            <person name="Moreau H."/>
            <person name="Piegu B."/>
            <person name="Rivals E."/>
            <person name="Schackwitz W."/>
            <person name="Van de Peer Y."/>
            <person name="Piganeau G."/>
        </authorList>
    </citation>
    <scope>NUCLEOTIDE SEQUENCE [LARGE SCALE GENOMIC DNA]</scope>
    <source>
        <strain evidence="5">OTTH 0595 / CCAP 157/2 / RCC745</strain>
    </source>
</reference>
<feature type="region of interest" description="Disordered" evidence="2">
    <location>
        <begin position="32"/>
        <end position="52"/>
    </location>
</feature>
<sequence>MARRRWTARRVVTSIVIACAFARASCVGAIRPETRKGSTPSDVHASDDRQHHRTRAELTLETMARRGQYARAMRHPMNDLDPRTSACDGEVLRTKCSIVEEARAAVRVAKRRVEYEENLERRAKEARAPRGTEHVNDAREEETPSRGRNLLYDHGRPYRRQTPQRRKSPLSDSNLHEKQRKEADEKKRQDAEENEERQRLIEERAFAQLKSFPKGTLARDPNQLEEDIKAVKQKLAEEPNNEVLNERLAKLERDKKTMIQGASTMGLNMGGAAMGVSDKESAEDHWFMKGDQGDRTTYRKRHRERRFQSAKDAYEYLLKKIPVAARSYYDCVEQIASAEEKTAFMRFVEFGGRDGIGKEATFSRECIAEIKTAKRRIYEFWQAEKDVVAACDAELKQNCANVEHGSGLITSCLWKVKTNSSLSSSCVASLDAINLAPATAHATAADDVKEVVSKEDVAPKQRDMDAKTREPVGKPEEKVKEEESNEPEVVRENKFAKFHADKTPLEPGQEPEKGVQAKLREAEARLKLAEEAAAHAAAQSRNLFTFLIFAGFIYVVSRKGIRKNVTGIVRRLRREAKGDHLG</sequence>
<evidence type="ECO:0000256" key="3">
    <source>
        <dbReference type="SAM" id="SignalP"/>
    </source>
</evidence>
<proteinExistence type="predicted"/>
<accession>A0A090M7H1</accession>
<feature type="chain" id="PRO_5001860254" evidence="3">
    <location>
        <begin position="30"/>
        <end position="582"/>
    </location>
</feature>
<dbReference type="RefSeq" id="XP_022839047.1">
    <property type="nucleotide sequence ID" value="XM_022984302.1"/>
</dbReference>
<organism evidence="4 5">
    <name type="scientific">Ostreococcus tauri</name>
    <name type="common">Marine green alga</name>
    <dbReference type="NCBI Taxonomy" id="70448"/>
    <lineage>
        <taxon>Eukaryota</taxon>
        <taxon>Viridiplantae</taxon>
        <taxon>Chlorophyta</taxon>
        <taxon>Mamiellophyceae</taxon>
        <taxon>Mamiellales</taxon>
        <taxon>Bathycoccaceae</taxon>
        <taxon>Ostreococcus</taxon>
    </lineage>
</organism>
<comment type="caution">
    <text evidence="4">The sequence shown here is derived from an EMBL/GenBank/DDBJ whole genome shotgun (WGS) entry which is preliminary data.</text>
</comment>
<dbReference type="OrthoDB" id="10632122at2759"/>
<evidence type="ECO:0000256" key="2">
    <source>
        <dbReference type="SAM" id="MobiDB-lite"/>
    </source>
</evidence>
<feature type="compositionally biased region" description="Basic and acidic residues" evidence="2">
    <location>
        <begin position="118"/>
        <end position="156"/>
    </location>
</feature>
<gene>
    <name evidence="4" type="ORF">OT_ostta05g03230</name>
</gene>
<reference evidence="5" key="1">
    <citation type="journal article" date="2006" name="Proc. Natl. Acad. Sci. U.S.A.">
        <title>Genome analysis of the smallest free-living eukaryote Ostreococcus tauri unveils many unique features.</title>
        <authorList>
            <person name="Derelle E."/>
            <person name="Ferraz C."/>
            <person name="Rombauts S."/>
            <person name="Rouze P."/>
            <person name="Worden A.Z."/>
            <person name="Robbens S."/>
            <person name="Partensky F."/>
            <person name="Degroeve S."/>
            <person name="Echeynie S."/>
            <person name="Cooke R."/>
            <person name="Saeys Y."/>
            <person name="Wuyts J."/>
            <person name="Jabbari K."/>
            <person name="Bowler C."/>
            <person name="Panaud O."/>
            <person name="Piegu B."/>
            <person name="Ball S.G."/>
            <person name="Ral J.-P."/>
            <person name="Bouget F.-Y."/>
            <person name="Piganeau G."/>
            <person name="De Baets B."/>
            <person name="Picard A."/>
            <person name="Delseny M."/>
            <person name="Demaille J."/>
            <person name="Van de Peer Y."/>
            <person name="Moreau H."/>
        </authorList>
    </citation>
    <scope>NUCLEOTIDE SEQUENCE [LARGE SCALE GENOMIC DNA]</scope>
    <source>
        <strain evidence="5">OTTH 0595 / CCAP 157/2 / RCC745</strain>
    </source>
</reference>
<name>A0A090M7H1_OSTTA</name>
<dbReference type="AlphaFoldDB" id="A0A090M7H1"/>
<dbReference type="InterPro" id="IPR001893">
    <property type="entry name" value="Cys-rich_GLG1_repeat"/>
</dbReference>
<keyword evidence="5" id="KW-1185">Reference proteome</keyword>
<keyword evidence="1" id="KW-0175">Coiled coil</keyword>
<dbReference type="InParanoid" id="A0A090M7H1"/>